<name>A0A843W820_COLES</name>
<sequence>MIHQMQDRPWQSY</sequence>
<evidence type="ECO:0000313" key="1">
    <source>
        <dbReference type="EMBL" id="MQM01831.1"/>
    </source>
</evidence>
<gene>
    <name evidence="1" type="ORF">Taro_034591</name>
</gene>
<keyword evidence="2" id="KW-1185">Reference proteome</keyword>
<accession>A0A843W820</accession>
<comment type="caution">
    <text evidence="1">The sequence shown here is derived from an EMBL/GenBank/DDBJ whole genome shotgun (WGS) entry which is preliminary data.</text>
</comment>
<dbReference type="Proteomes" id="UP000652761">
    <property type="component" value="Unassembled WGS sequence"/>
</dbReference>
<dbReference type="EMBL" id="NMUH01002742">
    <property type="protein sequence ID" value="MQM01831.1"/>
    <property type="molecule type" value="Genomic_DNA"/>
</dbReference>
<reference evidence="1" key="1">
    <citation type="submission" date="2017-07" db="EMBL/GenBank/DDBJ databases">
        <title>Taro Niue Genome Assembly and Annotation.</title>
        <authorList>
            <person name="Atibalentja N."/>
            <person name="Keating K."/>
            <person name="Fields C.J."/>
        </authorList>
    </citation>
    <scope>NUCLEOTIDE SEQUENCE</scope>
    <source>
        <strain evidence="1">Niue_2</strain>
        <tissue evidence="1">Leaf</tissue>
    </source>
</reference>
<evidence type="ECO:0000313" key="2">
    <source>
        <dbReference type="Proteomes" id="UP000652761"/>
    </source>
</evidence>
<protein>
    <submittedName>
        <fullName evidence="1">Uncharacterized protein</fullName>
    </submittedName>
</protein>
<feature type="non-terminal residue" evidence="1">
    <location>
        <position position="13"/>
    </location>
</feature>
<proteinExistence type="predicted"/>
<organism evidence="1 2">
    <name type="scientific">Colocasia esculenta</name>
    <name type="common">Wild taro</name>
    <name type="synonym">Arum esculentum</name>
    <dbReference type="NCBI Taxonomy" id="4460"/>
    <lineage>
        <taxon>Eukaryota</taxon>
        <taxon>Viridiplantae</taxon>
        <taxon>Streptophyta</taxon>
        <taxon>Embryophyta</taxon>
        <taxon>Tracheophyta</taxon>
        <taxon>Spermatophyta</taxon>
        <taxon>Magnoliopsida</taxon>
        <taxon>Liliopsida</taxon>
        <taxon>Araceae</taxon>
        <taxon>Aroideae</taxon>
        <taxon>Colocasieae</taxon>
        <taxon>Colocasia</taxon>
    </lineage>
</organism>